<dbReference type="EMBL" id="JAVRHT010000006">
    <property type="protein sequence ID" value="MDT0630969.1"/>
    <property type="molecule type" value="Genomic_DNA"/>
</dbReference>
<dbReference type="PANTHER" id="PTHR10113">
    <property type="entry name" value="PEPTIDE CHAIN RELEASE FACTOR SUBUNIT 1"/>
    <property type="match status" value="1"/>
</dbReference>
<comment type="caution">
    <text evidence="3">The sequence shown here is derived from an EMBL/GenBank/DDBJ whole genome shotgun (WGS) entry which is preliminary data.</text>
</comment>
<dbReference type="InterPro" id="IPR042226">
    <property type="entry name" value="eFR1_2_sf"/>
</dbReference>
<dbReference type="InterPro" id="IPR004403">
    <property type="entry name" value="Peptide_chain-rel_eRF1/aRF1"/>
</dbReference>
<dbReference type="Proteomes" id="UP001267426">
    <property type="component" value="Unassembled WGS sequence"/>
</dbReference>
<dbReference type="Gene3D" id="3.30.420.60">
    <property type="entry name" value="eRF1 domain 2"/>
    <property type="match status" value="1"/>
</dbReference>
<dbReference type="SUPFAM" id="SSF55315">
    <property type="entry name" value="L30e-like"/>
    <property type="match status" value="1"/>
</dbReference>
<proteinExistence type="predicted"/>
<feature type="region of interest" description="Disordered" evidence="1">
    <location>
        <begin position="389"/>
        <end position="491"/>
    </location>
</feature>
<evidence type="ECO:0000256" key="2">
    <source>
        <dbReference type="SAM" id="Phobius"/>
    </source>
</evidence>
<dbReference type="GO" id="GO:0016787">
    <property type="term" value="F:hydrolase activity"/>
    <property type="evidence" value="ECO:0007669"/>
    <property type="project" value="UniProtKB-KW"/>
</dbReference>
<evidence type="ECO:0000313" key="3">
    <source>
        <dbReference type="EMBL" id="MDT0630969.1"/>
    </source>
</evidence>
<reference evidence="3 4" key="1">
    <citation type="submission" date="2023-09" db="EMBL/GenBank/DDBJ databases">
        <authorList>
            <person name="Rey-Velasco X."/>
        </authorList>
    </citation>
    <scope>NUCLEOTIDE SEQUENCE [LARGE SCALE GENOMIC DNA]</scope>
    <source>
        <strain evidence="3 4">F394</strain>
    </source>
</reference>
<dbReference type="Pfam" id="PF18854">
    <property type="entry name" value="baeRF_family10"/>
    <property type="match status" value="1"/>
</dbReference>
<gene>
    <name evidence="3" type="ORF">RM540_04335</name>
</gene>
<dbReference type="InterPro" id="IPR029064">
    <property type="entry name" value="Ribosomal_eL30-like_sf"/>
</dbReference>
<sequence length="518" mass="55298">MTLDADHLRALSDLAGPERAFLTVYLDADDERSVLDERFARVRSLLADQPEETEHFEQNLAVVGKLLDGQSAPAGGAVVAFAGWAADLAKAYPLPEPVGTRVWMGDAPYVRPAYELLEEHETFAVAVVDNTSAKIYYVAPDEVDEEGSVRGDVKNRVKKGGWSQKRYARRREKQIEQYAAEIAGDLQALDHERPFSRLVLLGSDEPVRAVEEALATPLQDKLVGTRAVSADASEDQLLDTAAEVAEAGERQDEEDLWVAIREQGVGPGLAAFGATDVMEALRQARVEAVLVDREAEIAGTKCRTCEHVAHGTPDTCGVCGSSDVFRVDLVEAMTEQAVRTGAEVDFTDPFPALTDAGGVAALLRYSLDESHGEQEERERLERVERELAEREAAAPPAGDGAAAETAPPVDSETVPPAEPVTTEPVDVEPVAAEPPAPPVEPAPPVAEPTPPVAEPPVAEPAPEPQPAADRKRAADRAPAAPPAAEEAPATARKPAWAMLGWILLALLVIAVIVLLAVG</sequence>
<organism evidence="3 4">
    <name type="scientific">Rubrivirga litoralis</name>
    <dbReference type="NCBI Taxonomy" id="3075598"/>
    <lineage>
        <taxon>Bacteria</taxon>
        <taxon>Pseudomonadati</taxon>
        <taxon>Rhodothermota</taxon>
        <taxon>Rhodothermia</taxon>
        <taxon>Rhodothermales</taxon>
        <taxon>Rubricoccaceae</taxon>
        <taxon>Rubrivirga</taxon>
    </lineage>
</organism>
<keyword evidence="2" id="KW-0812">Transmembrane</keyword>
<evidence type="ECO:0000256" key="1">
    <source>
        <dbReference type="SAM" id="MobiDB-lite"/>
    </source>
</evidence>
<keyword evidence="3" id="KW-0378">Hydrolase</keyword>
<accession>A0ABU3BNW1</accession>
<dbReference type="Gene3D" id="3.30.1330.30">
    <property type="match status" value="1"/>
</dbReference>
<dbReference type="RefSeq" id="WP_311662307.1">
    <property type="nucleotide sequence ID" value="NZ_JAVRHT010000006.1"/>
</dbReference>
<name>A0ABU3BNW1_9BACT</name>
<evidence type="ECO:0000313" key="4">
    <source>
        <dbReference type="Proteomes" id="UP001267426"/>
    </source>
</evidence>
<keyword evidence="2" id="KW-0472">Membrane</keyword>
<keyword evidence="2" id="KW-1133">Transmembrane helix</keyword>
<feature type="transmembrane region" description="Helical" evidence="2">
    <location>
        <begin position="495"/>
        <end position="517"/>
    </location>
</feature>
<dbReference type="InterPro" id="IPR041202">
    <property type="entry name" value="BaeRF_family10"/>
</dbReference>
<protein>
    <submittedName>
        <fullName evidence="3">Vms1/Ankzf1 family peptidyl-tRNA hydrolase</fullName>
    </submittedName>
</protein>
<feature type="compositionally biased region" description="Low complexity" evidence="1">
    <location>
        <begin position="476"/>
        <end position="491"/>
    </location>
</feature>
<keyword evidence="4" id="KW-1185">Reference proteome</keyword>
<feature type="compositionally biased region" description="Pro residues" evidence="1">
    <location>
        <begin position="432"/>
        <end position="465"/>
    </location>
</feature>
<feature type="compositionally biased region" description="Low complexity" evidence="1">
    <location>
        <begin position="393"/>
        <end position="431"/>
    </location>
</feature>
<dbReference type="SUPFAM" id="SSF53137">
    <property type="entry name" value="Translational machinery components"/>
    <property type="match status" value="1"/>
</dbReference>